<comment type="catalytic activity">
    <reaction evidence="11">
        <text>N(6)-(1,2-dicarboxyethyl)-AMP = fumarate + AMP</text>
        <dbReference type="Rhea" id="RHEA:16853"/>
        <dbReference type="ChEBI" id="CHEBI:29806"/>
        <dbReference type="ChEBI" id="CHEBI:57567"/>
        <dbReference type="ChEBI" id="CHEBI:456215"/>
        <dbReference type="EC" id="4.3.2.2"/>
    </reaction>
    <physiologicalReaction direction="left-to-right" evidence="11">
        <dbReference type="Rhea" id="RHEA:16854"/>
    </physiologicalReaction>
</comment>
<reference evidence="17 18" key="1">
    <citation type="submission" date="2010-02" db="EMBL/GenBank/DDBJ databases">
        <authorList>
            <person name="Weinstock G."/>
            <person name="Sodergren E."/>
            <person name="Clifton S."/>
            <person name="Fulton L."/>
            <person name="Fulton B."/>
            <person name="Courtney L."/>
            <person name="Fronick C."/>
            <person name="Harrison M."/>
            <person name="Strong C."/>
            <person name="Farmer C."/>
            <person name="Delahaunty K."/>
            <person name="Markovic C."/>
            <person name="Hall O."/>
            <person name="Minx P."/>
            <person name="Tomlinson C."/>
            <person name="Mitreva M."/>
            <person name="Nelson J."/>
            <person name="Hou S."/>
            <person name="Wollam A."/>
            <person name="Pepin K.H."/>
            <person name="Johnson M."/>
            <person name="Bhonagiri V."/>
            <person name="Zhang X."/>
            <person name="Suruliraj S."/>
            <person name="Warren W."/>
            <person name="Chinwalla A."/>
            <person name="Mardis E.R."/>
            <person name="Wilson R.K."/>
        </authorList>
    </citation>
    <scope>NUCLEOTIDE SEQUENCE [LARGE SCALE GENOMIC DNA]</scope>
    <source>
        <strain evidence="17 18">ATCC 29315</strain>
    </source>
</reference>
<dbReference type="FunFam" id="1.20.200.10:FF:000004">
    <property type="entry name" value="Adenylosuccinate lyase"/>
    <property type="match status" value="1"/>
</dbReference>
<dbReference type="PATRIC" id="fig|546263.7.peg.282"/>
<proteinExistence type="inferred from homology"/>
<evidence type="ECO:0000256" key="12">
    <source>
        <dbReference type="NCBIfam" id="TIGR00928"/>
    </source>
</evidence>
<dbReference type="STRING" id="546263.NELON_01315"/>
<dbReference type="GO" id="GO:0006189">
    <property type="term" value="P:'de novo' IMP biosynthetic process"/>
    <property type="evidence" value="ECO:0007669"/>
    <property type="project" value="UniProtKB-UniPathway"/>
</dbReference>
<evidence type="ECO:0000313" key="19">
    <source>
        <dbReference type="Proteomes" id="UP000031392"/>
    </source>
</evidence>
<keyword evidence="19" id="KW-1185">Reference proteome</keyword>
<evidence type="ECO:0000256" key="9">
    <source>
        <dbReference type="ARBA" id="ARBA00025012"/>
    </source>
</evidence>
<dbReference type="SUPFAM" id="SSF48557">
    <property type="entry name" value="L-aspartase-like"/>
    <property type="match status" value="1"/>
</dbReference>
<reference evidence="19" key="2">
    <citation type="submission" date="2014-05" db="EMBL/GenBank/DDBJ databases">
        <title>Complete Genome sequence of Neisseria elongata subsp. glycolytica.</title>
        <authorList>
            <person name="Veyrier F.J."/>
            <person name="Taha M.-K."/>
        </authorList>
    </citation>
    <scope>NUCLEOTIDE SEQUENCE [LARGE SCALE GENOMIC DNA]</scope>
    <source>
        <strain evidence="19">ATCC 29315</strain>
    </source>
</reference>
<gene>
    <name evidence="17" type="primary">purB</name>
    <name evidence="17" type="ORF">NEIELOOT_01711</name>
    <name evidence="16" type="ORF">NELON_01315</name>
</gene>
<feature type="domain" description="Adenylosuccinate lyase PurB C-terminal" evidence="15">
    <location>
        <begin position="331"/>
        <end position="446"/>
    </location>
</feature>
<comment type="catalytic activity">
    <reaction evidence="8">
        <text>(2S)-2-[5-amino-1-(5-phospho-beta-D-ribosyl)imidazole-4-carboxamido]succinate = 5-amino-1-(5-phospho-beta-D-ribosyl)imidazole-4-carboxamide + fumarate</text>
        <dbReference type="Rhea" id="RHEA:23920"/>
        <dbReference type="ChEBI" id="CHEBI:29806"/>
        <dbReference type="ChEBI" id="CHEBI:58443"/>
        <dbReference type="ChEBI" id="CHEBI:58475"/>
        <dbReference type="EC" id="4.3.2.2"/>
    </reaction>
    <physiologicalReaction direction="left-to-right" evidence="8">
        <dbReference type="Rhea" id="RHEA:23921"/>
    </physiologicalReaction>
</comment>
<sequence>MINPIAALSPLDGRYAKSVEALRPVFSEYGLMRVRVRVELSWLKALAAEPKIVEVPPFDEAVLAEIDDVIAGFSLEDAAAVKAIEATTNHDVKAIEYWLKERFADVPAVSAVSEFIHFACTSEDINNLSHALMLREARDEVLLPKLAEVSDKLRSLAHELAAVPMMSRTHGQPATPTTLGKEVANVLYRLERQVKQLSTQEFLGKINGAVGNYNAHMVAYPDVDWEGHCRRFVEEDLGLTFNPYTIQIEPHDYMAEFFQAVSRINTILIDFNRDVWGYISLGYFKQKVKAGEVGSSTMPHKVNPIDFENSEGNLGMANAVLAFLSEKLPVSRWQRDLTDSTVLRNMGVGIGYAVLGLAAHLRGLNKLEANPTALAADLDATWELLAEPIQTVMRRYGVANPYEKLKDLTRGKGGITPEVLASFIRDLDIPDGAKQQLLDLTPASYVGKAENLARRI</sequence>
<dbReference type="InterPro" id="IPR004769">
    <property type="entry name" value="Pur_lyase"/>
</dbReference>
<dbReference type="PROSITE" id="PS00163">
    <property type="entry name" value="FUMARATE_LYASES"/>
    <property type="match status" value="1"/>
</dbReference>
<dbReference type="PRINTS" id="PR00149">
    <property type="entry name" value="FUMRATELYASE"/>
</dbReference>
<dbReference type="InterPro" id="IPR047136">
    <property type="entry name" value="PurB_bact"/>
</dbReference>
<dbReference type="Pfam" id="PF08328">
    <property type="entry name" value="ASL_C"/>
    <property type="match status" value="1"/>
</dbReference>
<dbReference type="CDD" id="cd01598">
    <property type="entry name" value="PurB"/>
    <property type="match status" value="1"/>
</dbReference>
<dbReference type="Proteomes" id="UP000005536">
    <property type="component" value="Unassembled WGS sequence"/>
</dbReference>
<accession>D4DRL9</accession>
<evidence type="ECO:0000313" key="18">
    <source>
        <dbReference type="Proteomes" id="UP000005536"/>
    </source>
</evidence>
<comment type="function">
    <text evidence="9">Catalyzes two reactions in de novo purine nucleotide biosynthesis. Catalyzes the breakdown of 5-aminoimidazole- (N-succinylocarboxamide) ribotide (SAICAR or 2-[5-amino-1-(5-phospho-beta-D-ribosyl)imidazole-4-carboxamido]succinate) to 5-aminoimidazole-4-carboxamide ribotide (AICAR or 5-amino-1-(5-phospho-beta-D-ribosyl)imidazole-4-carboxamide) and fumarate, and of adenylosuccinate (ADS or N(6)-(1,2-dicarboxyethyl)-AMP) to adenosine monophosphate (AMP) and fumarate.</text>
</comment>
<evidence type="ECO:0000256" key="8">
    <source>
        <dbReference type="ARBA" id="ARBA00024477"/>
    </source>
</evidence>
<feature type="domain" description="Fumarate lyase N-terminal" evidence="14">
    <location>
        <begin position="13"/>
        <end position="312"/>
    </location>
</feature>
<dbReference type="PANTHER" id="PTHR43411:SF1">
    <property type="entry name" value="ADENYLOSUCCINATE LYASE"/>
    <property type="match status" value="1"/>
</dbReference>
<organism evidence="17 18">
    <name type="scientific">Neisseria elongata subsp. glycolytica ATCC 29315</name>
    <dbReference type="NCBI Taxonomy" id="546263"/>
    <lineage>
        <taxon>Bacteria</taxon>
        <taxon>Pseudomonadati</taxon>
        <taxon>Pseudomonadota</taxon>
        <taxon>Betaproteobacteria</taxon>
        <taxon>Neisseriales</taxon>
        <taxon>Neisseriaceae</taxon>
        <taxon>Neisseria</taxon>
    </lineage>
</organism>
<keyword evidence="6 13" id="KW-0658">Purine biosynthesis</keyword>
<evidence type="ECO:0000256" key="5">
    <source>
        <dbReference type="ARBA" id="ARBA00017058"/>
    </source>
</evidence>
<dbReference type="PANTHER" id="PTHR43411">
    <property type="entry name" value="ADENYLOSUCCINATE LYASE"/>
    <property type="match status" value="1"/>
</dbReference>
<dbReference type="RefSeq" id="WP_003772534.1">
    <property type="nucleotide sequence ID" value="NZ_CP007726.1"/>
</dbReference>
<name>D4DRL9_NEIEG</name>
<dbReference type="GO" id="GO:0044208">
    <property type="term" value="P:'de novo' AMP biosynthetic process"/>
    <property type="evidence" value="ECO:0007669"/>
    <property type="project" value="UniProtKB-UniPathway"/>
</dbReference>
<dbReference type="UniPathway" id="UPA00074">
    <property type="reaction ID" value="UER00132"/>
</dbReference>
<evidence type="ECO:0000256" key="2">
    <source>
        <dbReference type="ARBA" id="ARBA00004734"/>
    </source>
</evidence>
<dbReference type="GO" id="GO:0004018">
    <property type="term" value="F:N6-(1,2-dicarboxyethyl)AMP AMP-lyase (fumarate-forming) activity"/>
    <property type="evidence" value="ECO:0007669"/>
    <property type="project" value="UniProtKB-UniRule"/>
</dbReference>
<dbReference type="InterPro" id="IPR000362">
    <property type="entry name" value="Fumarate_lyase_fam"/>
</dbReference>
<dbReference type="EMBL" id="ADBF01000050">
    <property type="protein sequence ID" value="EFE49454.1"/>
    <property type="molecule type" value="Genomic_DNA"/>
</dbReference>
<dbReference type="InterPro" id="IPR013539">
    <property type="entry name" value="PurB_C"/>
</dbReference>
<dbReference type="EMBL" id="CP007726">
    <property type="protein sequence ID" value="AJE17652.1"/>
    <property type="molecule type" value="Genomic_DNA"/>
</dbReference>
<evidence type="ECO:0000256" key="13">
    <source>
        <dbReference type="RuleBase" id="RU361172"/>
    </source>
</evidence>
<evidence type="ECO:0000256" key="10">
    <source>
        <dbReference type="ARBA" id="ARBA00030717"/>
    </source>
</evidence>
<dbReference type="AlphaFoldDB" id="D4DRL9"/>
<dbReference type="EC" id="4.3.2.2" evidence="4 12"/>
<evidence type="ECO:0000256" key="1">
    <source>
        <dbReference type="ARBA" id="ARBA00004706"/>
    </source>
</evidence>
<dbReference type="NCBIfam" id="TIGR00928">
    <property type="entry name" value="purB"/>
    <property type="match status" value="1"/>
</dbReference>
<dbReference type="InterPro" id="IPR020557">
    <property type="entry name" value="Fumarate_lyase_CS"/>
</dbReference>
<evidence type="ECO:0000313" key="16">
    <source>
        <dbReference type="EMBL" id="AJE17652.1"/>
    </source>
</evidence>
<dbReference type="InterPro" id="IPR008948">
    <property type="entry name" value="L-Aspartase-like"/>
</dbReference>
<dbReference type="NCBIfam" id="NF006764">
    <property type="entry name" value="PRK09285.1"/>
    <property type="match status" value="1"/>
</dbReference>
<evidence type="ECO:0000313" key="17">
    <source>
        <dbReference type="EMBL" id="EFE49454.1"/>
    </source>
</evidence>
<protein>
    <recommendedName>
        <fullName evidence="5 12">Adenylosuccinate lyase</fullName>
        <shortName evidence="13">ASL</shortName>
        <ecNumber evidence="4 12">4.3.2.2</ecNumber>
    </recommendedName>
    <alternativeName>
        <fullName evidence="10 13">Adenylosuccinase</fullName>
    </alternativeName>
</protein>
<dbReference type="KEGG" id="nel:NELON_01315"/>
<reference evidence="16 19" key="3">
    <citation type="journal article" date="2015" name="PLoS Genet.">
        <title>Common Cell Shape Evolution of Two Nasopharyngeal Pathogens.</title>
        <authorList>
            <person name="Veyrier F.J."/>
            <person name="Biais N."/>
            <person name="Morales P."/>
            <person name="Belkacem N."/>
            <person name="Guilhen C."/>
            <person name="Ranjeva S."/>
            <person name="Sismeiro O."/>
            <person name="Pehau-Arnaudet G."/>
            <person name="Rocha E.P."/>
            <person name="Werts C."/>
            <person name="Taha M.K."/>
            <person name="Boneca I.G."/>
        </authorList>
    </citation>
    <scope>NUCLEOTIDE SEQUENCE [LARGE SCALE GENOMIC DNA]</scope>
    <source>
        <strain evidence="16 19">ATCC 29315</strain>
    </source>
</reference>
<dbReference type="InterPro" id="IPR024083">
    <property type="entry name" value="Fumarase/histidase_N"/>
</dbReference>
<comment type="pathway">
    <text evidence="2 13">Purine metabolism; AMP biosynthesis via de novo pathway; AMP from IMP: step 2/2.</text>
</comment>
<comment type="pathway">
    <text evidence="1 13">Purine metabolism; IMP biosynthesis via de novo pathway; 5-amino-1-(5-phospho-D-ribosyl)imidazole-4-carboxamide from 5-amino-1-(5-phospho-D-ribosyl)imidazole-4-carboxylate: step 2/2.</text>
</comment>
<evidence type="ECO:0000259" key="15">
    <source>
        <dbReference type="Pfam" id="PF08328"/>
    </source>
</evidence>
<dbReference type="Pfam" id="PF00206">
    <property type="entry name" value="Lyase_1"/>
    <property type="match status" value="1"/>
</dbReference>
<dbReference type="UniPathway" id="UPA00075">
    <property type="reaction ID" value="UER00336"/>
</dbReference>
<dbReference type="InterPro" id="IPR022761">
    <property type="entry name" value="Fumarate_lyase_N"/>
</dbReference>
<evidence type="ECO:0000256" key="11">
    <source>
        <dbReference type="ARBA" id="ARBA00049115"/>
    </source>
</evidence>
<dbReference type="Gene3D" id="1.10.275.10">
    <property type="entry name" value="Fumarase/aspartase (N-terminal domain)"/>
    <property type="match status" value="1"/>
</dbReference>
<evidence type="ECO:0000256" key="7">
    <source>
        <dbReference type="ARBA" id="ARBA00023239"/>
    </source>
</evidence>
<dbReference type="Gene3D" id="1.20.200.10">
    <property type="entry name" value="Fumarase/aspartase (Central domain)"/>
    <property type="match status" value="1"/>
</dbReference>
<evidence type="ECO:0000256" key="4">
    <source>
        <dbReference type="ARBA" id="ARBA00012339"/>
    </source>
</evidence>
<keyword evidence="7 13" id="KW-0456">Lyase</keyword>
<comment type="similarity">
    <text evidence="3 13">Belongs to the lyase 1 family. Adenylosuccinate lyase subfamily.</text>
</comment>
<dbReference type="Gene3D" id="1.10.40.30">
    <property type="entry name" value="Fumarase/aspartase (C-terminal domain)"/>
    <property type="match status" value="1"/>
</dbReference>
<evidence type="ECO:0000259" key="14">
    <source>
        <dbReference type="Pfam" id="PF00206"/>
    </source>
</evidence>
<dbReference type="HOGENOM" id="CLU_025566_2_0_4"/>
<evidence type="ECO:0000256" key="3">
    <source>
        <dbReference type="ARBA" id="ARBA00008273"/>
    </source>
</evidence>
<evidence type="ECO:0000256" key="6">
    <source>
        <dbReference type="ARBA" id="ARBA00022755"/>
    </source>
</evidence>
<dbReference type="Proteomes" id="UP000031392">
    <property type="component" value="Chromosome"/>
</dbReference>